<keyword evidence="3" id="KW-1185">Reference proteome</keyword>
<dbReference type="STRING" id="1524460.IX84_10930"/>
<proteinExistence type="predicted"/>
<dbReference type="SUPFAM" id="SSF56601">
    <property type="entry name" value="beta-lactamase/transpeptidase-like"/>
    <property type="match status" value="1"/>
</dbReference>
<dbReference type="Pfam" id="PF13354">
    <property type="entry name" value="Beta-lactamase2"/>
    <property type="match status" value="1"/>
</dbReference>
<dbReference type="InterPro" id="IPR012338">
    <property type="entry name" value="Beta-lactam/transpept-like"/>
</dbReference>
<dbReference type="RefSeq" id="WP_044219718.1">
    <property type="nucleotide sequence ID" value="NZ_JBKAGJ010000007.1"/>
</dbReference>
<evidence type="ECO:0000259" key="1">
    <source>
        <dbReference type="Pfam" id="PF13354"/>
    </source>
</evidence>
<dbReference type="AlphaFoldDB" id="A0A098S890"/>
<name>A0A098S890_9BACT</name>
<sequence length="411" mass="47025">MKKIFLFALLLFGRYGFSQSNSALLQKILRNSGDSTLQAVMAAPEKFQLQLIYTQINRNEDNQPAFTTHYLGVDSNLYFYPASTVKMPVAFLALEKLNELRIQGLDAETPMFTGKGQTPQTAVRADTSAAQGLPSVAHYIKKIFLVSDNDAYNRLYEFLGQAYLNEKLQEKGYTRSRIIHRLSAPGYDAESNRYTNPVTFTGSGNRLLYHQGEVYSAFESPLHLKQEVRGLGYMDGEGQIVPAPFDFRDKNHVGLQELHDMLQAVLFPDAVPVHRRFNLTPADYQFLRKYMSMLPRESNYPAYPQYADWDSYVKFFLFGDSKAAIPGHIRIFNKVGDAYGFLTDVAYVVDDENKVEFMVAANIHVNANQVYNEGVYEYDTIGFPVLAQIGRILYQYELERERQYEPIFPER</sequence>
<accession>A0A098S890</accession>
<feature type="domain" description="Beta-lactamase class A catalytic" evidence="1">
    <location>
        <begin position="67"/>
        <end position="359"/>
    </location>
</feature>
<organism evidence="2 3">
    <name type="scientific">Phaeodactylibacter xiamenensis</name>
    <dbReference type="NCBI Taxonomy" id="1524460"/>
    <lineage>
        <taxon>Bacteria</taxon>
        <taxon>Pseudomonadati</taxon>
        <taxon>Bacteroidota</taxon>
        <taxon>Saprospiria</taxon>
        <taxon>Saprospirales</taxon>
        <taxon>Haliscomenobacteraceae</taxon>
        <taxon>Phaeodactylibacter</taxon>
    </lineage>
</organism>
<dbReference type="Gene3D" id="3.40.710.10">
    <property type="entry name" value="DD-peptidase/beta-lactamase superfamily"/>
    <property type="match status" value="1"/>
</dbReference>
<dbReference type="InterPro" id="IPR045155">
    <property type="entry name" value="Beta-lactam_cat"/>
</dbReference>
<comment type="caution">
    <text evidence="2">The sequence shown here is derived from an EMBL/GenBank/DDBJ whole genome shotgun (WGS) entry which is preliminary data.</text>
</comment>
<dbReference type="Proteomes" id="UP000029736">
    <property type="component" value="Unassembled WGS sequence"/>
</dbReference>
<gene>
    <name evidence="2" type="ORF">IX84_10930</name>
</gene>
<dbReference type="EMBL" id="JPOS01000020">
    <property type="protein sequence ID" value="KGE88306.1"/>
    <property type="molecule type" value="Genomic_DNA"/>
</dbReference>
<evidence type="ECO:0000313" key="2">
    <source>
        <dbReference type="EMBL" id="KGE88306.1"/>
    </source>
</evidence>
<dbReference type="GO" id="GO:0030655">
    <property type="term" value="P:beta-lactam antibiotic catabolic process"/>
    <property type="evidence" value="ECO:0007669"/>
    <property type="project" value="InterPro"/>
</dbReference>
<reference evidence="2 3" key="1">
    <citation type="journal article" date="2014" name="Int. J. Syst. Evol. Microbiol.">
        <title>Phaeodactylibacter xiamenensis gen. nov., sp. nov., a member of the family Saprospiraceae isolated from the marine alga Phaeodactylum tricornutum.</title>
        <authorList>
            <person name="Chen Z.Jr."/>
            <person name="Lei X."/>
            <person name="Lai Q."/>
            <person name="Li Y."/>
            <person name="Zhang B."/>
            <person name="Zhang J."/>
            <person name="Zhang H."/>
            <person name="Yang L."/>
            <person name="Zheng W."/>
            <person name="Tian Y."/>
            <person name="Yu Z."/>
            <person name="Xu H.Jr."/>
            <person name="Zheng T."/>
        </authorList>
    </citation>
    <scope>NUCLEOTIDE SEQUENCE [LARGE SCALE GENOMIC DNA]</scope>
    <source>
        <strain evidence="2 3">KD52</strain>
    </source>
</reference>
<protein>
    <recommendedName>
        <fullName evidence="1">Beta-lactamase class A catalytic domain-containing protein</fullName>
    </recommendedName>
</protein>
<evidence type="ECO:0000313" key="3">
    <source>
        <dbReference type="Proteomes" id="UP000029736"/>
    </source>
</evidence>
<dbReference type="GO" id="GO:0008800">
    <property type="term" value="F:beta-lactamase activity"/>
    <property type="evidence" value="ECO:0007669"/>
    <property type="project" value="InterPro"/>
</dbReference>